<gene>
    <name evidence="1" type="primary">rnz</name>
    <name evidence="1" type="ORF">GCM10008938_29830</name>
</gene>
<organism evidence="1 2">
    <name type="scientific">Deinococcus roseus</name>
    <dbReference type="NCBI Taxonomy" id="392414"/>
    <lineage>
        <taxon>Bacteria</taxon>
        <taxon>Thermotogati</taxon>
        <taxon>Deinococcota</taxon>
        <taxon>Deinococci</taxon>
        <taxon>Deinococcales</taxon>
        <taxon>Deinococcaceae</taxon>
        <taxon>Deinococcus</taxon>
    </lineage>
</organism>
<evidence type="ECO:0000313" key="1">
    <source>
        <dbReference type="EMBL" id="GGJ41799.1"/>
    </source>
</evidence>
<dbReference type="SUPFAM" id="SSF56281">
    <property type="entry name" value="Metallo-hydrolase/oxidoreductase"/>
    <property type="match status" value="1"/>
</dbReference>
<keyword evidence="2" id="KW-1185">Reference proteome</keyword>
<dbReference type="Gene3D" id="3.60.15.10">
    <property type="entry name" value="Ribonuclease Z/Hydroxyacylglutathione hydrolase-like"/>
    <property type="match status" value="1"/>
</dbReference>
<dbReference type="Pfam" id="PF23023">
    <property type="entry name" value="Anti-Pycsar_Apyc1"/>
    <property type="match status" value="1"/>
</dbReference>
<proteinExistence type="predicted"/>
<sequence length="332" mass="37733">MIHFSILGEPSQDNAVLATINTSQSIHRLLFDCGEGVLTSLPYSEVQAIDHLFFSHFHMDHVSGFDAYFRANFNRTSKENHIWGPPGAAKILQHRFQGFWWNHAADLDALWQVHEVHADHIQTTHFLAHEAFSVAYPQPVRPHSSVILEHEAFSVQALPLSHHGVSLGYRVQEKPRTNIDMTKLAALGLKPGPWMQHLKDPQYQQETLEVAGQAHSTQDLRKALLIQKQQGSLAYITDLLIDDAARKHLLPFLQGVETLVCESQFHPQDLELAVKNHHTTPDLVAAVARDAGVGNLFLFHVSQRYRRETWQEMLQIARSIFPNSHFADHWGM</sequence>
<evidence type="ECO:0000313" key="2">
    <source>
        <dbReference type="Proteomes" id="UP000632222"/>
    </source>
</evidence>
<accession>A0ABQ2D1J6</accession>
<dbReference type="PANTHER" id="PTHR46018">
    <property type="entry name" value="ZINC PHOSPHODIESTERASE ELAC PROTEIN 1"/>
    <property type="match status" value="1"/>
</dbReference>
<dbReference type="RefSeq" id="WP_189003671.1">
    <property type="nucleotide sequence ID" value="NZ_BMOD01000011.1"/>
</dbReference>
<comment type="caution">
    <text evidence="1">The sequence shown here is derived from an EMBL/GenBank/DDBJ whole genome shotgun (WGS) entry which is preliminary data.</text>
</comment>
<dbReference type="PANTHER" id="PTHR46018:SF2">
    <property type="entry name" value="ZINC PHOSPHODIESTERASE ELAC PROTEIN 1"/>
    <property type="match status" value="1"/>
</dbReference>
<name>A0ABQ2D1J6_9DEIO</name>
<dbReference type="InterPro" id="IPR036866">
    <property type="entry name" value="RibonucZ/Hydroxyglut_hydro"/>
</dbReference>
<reference evidence="2" key="1">
    <citation type="journal article" date="2019" name="Int. J. Syst. Evol. Microbiol.">
        <title>The Global Catalogue of Microorganisms (GCM) 10K type strain sequencing project: providing services to taxonomists for standard genome sequencing and annotation.</title>
        <authorList>
            <consortium name="The Broad Institute Genomics Platform"/>
            <consortium name="The Broad Institute Genome Sequencing Center for Infectious Disease"/>
            <person name="Wu L."/>
            <person name="Ma J."/>
        </authorList>
    </citation>
    <scope>NUCLEOTIDE SEQUENCE [LARGE SCALE GENOMIC DNA]</scope>
    <source>
        <strain evidence="2">JCM 14370</strain>
    </source>
</reference>
<dbReference type="EMBL" id="BMOD01000011">
    <property type="protein sequence ID" value="GGJ41799.1"/>
    <property type="molecule type" value="Genomic_DNA"/>
</dbReference>
<protein>
    <submittedName>
        <fullName evidence="1">Ribonuclease Z</fullName>
    </submittedName>
</protein>
<dbReference type="Proteomes" id="UP000632222">
    <property type="component" value="Unassembled WGS sequence"/>
</dbReference>